<accession>A0A938X1C6</accession>
<dbReference type="EMBL" id="JACJLV010000004">
    <property type="protein sequence ID" value="MBM6825890.1"/>
    <property type="molecule type" value="Genomic_DNA"/>
</dbReference>
<keyword evidence="2" id="KW-1185">Reference proteome</keyword>
<gene>
    <name evidence="1" type="ORF">H6A13_02065</name>
</gene>
<dbReference type="Proteomes" id="UP000713880">
    <property type="component" value="Unassembled WGS sequence"/>
</dbReference>
<organism evidence="1 2">
    <name type="scientific">Mordavella massiliensis</name>
    <dbReference type="NCBI Taxonomy" id="1871024"/>
    <lineage>
        <taxon>Bacteria</taxon>
        <taxon>Bacillati</taxon>
        <taxon>Bacillota</taxon>
        <taxon>Clostridia</taxon>
        <taxon>Eubacteriales</taxon>
        <taxon>Clostridiaceae</taxon>
        <taxon>Mordavella</taxon>
    </lineage>
</organism>
<evidence type="ECO:0000313" key="1">
    <source>
        <dbReference type="EMBL" id="MBM6825890.1"/>
    </source>
</evidence>
<sequence length="97" mass="11169">MTIYDSVNKTEVEVDGTKGLIEKMKEGRQVDLYLKEKKSDEDGYMSWDVEHWSSVDGKRFIRCYSLEGRVLSESTGHNIYDLANDFKPEEAAKVELS</sequence>
<reference evidence="1" key="1">
    <citation type="submission" date="2020-08" db="EMBL/GenBank/DDBJ databases">
        <authorList>
            <person name="Cejkova D."/>
            <person name="Kubasova T."/>
            <person name="Jahodarova E."/>
            <person name="Rychlik I."/>
        </authorList>
    </citation>
    <scope>NUCLEOTIDE SEQUENCE</scope>
    <source>
        <strain evidence="1">An420c</strain>
    </source>
</reference>
<evidence type="ECO:0000313" key="2">
    <source>
        <dbReference type="Proteomes" id="UP000713880"/>
    </source>
</evidence>
<comment type="caution">
    <text evidence="1">The sequence shown here is derived from an EMBL/GenBank/DDBJ whole genome shotgun (WGS) entry which is preliminary data.</text>
</comment>
<dbReference type="AlphaFoldDB" id="A0A938X1C6"/>
<dbReference type="RefSeq" id="WP_204907957.1">
    <property type="nucleotide sequence ID" value="NZ_JACJLV010000004.1"/>
</dbReference>
<protein>
    <submittedName>
        <fullName evidence="1">Uncharacterized protein</fullName>
    </submittedName>
</protein>
<proteinExistence type="predicted"/>
<name>A0A938X1C6_9CLOT</name>
<reference evidence="1" key="2">
    <citation type="journal article" date="2021" name="Sci. Rep.">
        <title>The distribution of antibiotic resistance genes in chicken gut microbiota commensals.</title>
        <authorList>
            <person name="Juricova H."/>
            <person name="Matiasovicova J."/>
            <person name="Kubasova T."/>
            <person name="Cejkova D."/>
            <person name="Rychlik I."/>
        </authorList>
    </citation>
    <scope>NUCLEOTIDE SEQUENCE</scope>
    <source>
        <strain evidence="1">An420c</strain>
    </source>
</reference>